<evidence type="ECO:0000259" key="6">
    <source>
        <dbReference type="SMART" id="SM01336"/>
    </source>
</evidence>
<keyword evidence="3" id="KW-0863">Zinc-finger</keyword>
<dbReference type="STRING" id="930090.W6ZJZ0"/>
<accession>W6ZJZ0</accession>
<dbReference type="GO" id="GO:0005634">
    <property type="term" value="C:nucleus"/>
    <property type="evidence" value="ECO:0007669"/>
    <property type="project" value="UniProtKB-SubCell"/>
</dbReference>
<dbReference type="InterPro" id="IPR001510">
    <property type="entry name" value="Znf_PARP"/>
</dbReference>
<dbReference type="eggNOG" id="ENOG502S5PB">
    <property type="taxonomic scope" value="Eukaryota"/>
</dbReference>
<name>W6ZJZ0_COCMI</name>
<proteinExistence type="predicted"/>
<feature type="domain" description="PARP-type" evidence="6">
    <location>
        <begin position="1"/>
        <end position="87"/>
    </location>
</feature>
<feature type="non-terminal residue" evidence="7">
    <location>
        <position position="95"/>
    </location>
</feature>
<dbReference type="Proteomes" id="UP000054032">
    <property type="component" value="Unassembled WGS sequence"/>
</dbReference>
<comment type="subcellular location">
    <subcellularLocation>
        <location evidence="1">Nucleus</location>
    </subcellularLocation>
</comment>
<dbReference type="KEGG" id="bor:COCMIDRAFT_76408"/>
<evidence type="ECO:0000313" key="7">
    <source>
        <dbReference type="EMBL" id="EUC43906.1"/>
    </source>
</evidence>
<organism evidence="7 8">
    <name type="scientific">Bipolaris oryzae ATCC 44560</name>
    <dbReference type="NCBI Taxonomy" id="930090"/>
    <lineage>
        <taxon>Eukaryota</taxon>
        <taxon>Fungi</taxon>
        <taxon>Dikarya</taxon>
        <taxon>Ascomycota</taxon>
        <taxon>Pezizomycotina</taxon>
        <taxon>Dothideomycetes</taxon>
        <taxon>Pleosporomycetidae</taxon>
        <taxon>Pleosporales</taxon>
        <taxon>Pleosporineae</taxon>
        <taxon>Pleosporaceae</taxon>
        <taxon>Bipolaris</taxon>
    </lineage>
</organism>
<dbReference type="OrthoDB" id="429950at2759"/>
<dbReference type="GO" id="GO:0003677">
    <property type="term" value="F:DNA binding"/>
    <property type="evidence" value="ECO:0007669"/>
    <property type="project" value="InterPro"/>
</dbReference>
<dbReference type="RefSeq" id="XP_007689571.1">
    <property type="nucleotide sequence ID" value="XM_007691381.1"/>
</dbReference>
<dbReference type="HOGENOM" id="CLU_150769_0_0_1"/>
<feature type="non-terminal residue" evidence="7">
    <location>
        <position position="1"/>
    </location>
</feature>
<keyword evidence="5" id="KW-0539">Nucleus</keyword>
<protein>
    <recommendedName>
        <fullName evidence="6">PARP-type domain-containing protein</fullName>
    </recommendedName>
</protein>
<keyword evidence="2" id="KW-0479">Metal-binding</keyword>
<reference evidence="7 8" key="1">
    <citation type="journal article" date="2013" name="PLoS Genet.">
        <title>Comparative genome structure, secondary metabolite, and effector coding capacity across Cochliobolus pathogens.</title>
        <authorList>
            <person name="Condon B.J."/>
            <person name="Leng Y."/>
            <person name="Wu D."/>
            <person name="Bushley K.E."/>
            <person name="Ohm R.A."/>
            <person name="Otillar R."/>
            <person name="Martin J."/>
            <person name="Schackwitz W."/>
            <person name="Grimwood J."/>
            <person name="MohdZainudin N."/>
            <person name="Xue C."/>
            <person name="Wang R."/>
            <person name="Manning V.A."/>
            <person name="Dhillon B."/>
            <person name="Tu Z.J."/>
            <person name="Steffenson B.J."/>
            <person name="Salamov A."/>
            <person name="Sun H."/>
            <person name="Lowry S."/>
            <person name="LaButti K."/>
            <person name="Han J."/>
            <person name="Copeland A."/>
            <person name="Lindquist E."/>
            <person name="Barry K."/>
            <person name="Schmutz J."/>
            <person name="Baker S.E."/>
            <person name="Ciuffetti L.M."/>
            <person name="Grigoriev I.V."/>
            <person name="Zhong S."/>
            <person name="Turgeon B.G."/>
        </authorList>
    </citation>
    <scope>NUCLEOTIDE SEQUENCE [LARGE SCALE GENOMIC DNA]</scope>
    <source>
        <strain evidence="7 8">ATCC 44560</strain>
    </source>
</reference>
<keyword evidence="4" id="KW-0862">Zinc</keyword>
<dbReference type="GeneID" id="19125344"/>
<gene>
    <name evidence="7" type="ORF">COCMIDRAFT_76408</name>
</gene>
<dbReference type="EMBL" id="KI964016">
    <property type="protein sequence ID" value="EUC43906.1"/>
    <property type="molecule type" value="Genomic_DNA"/>
</dbReference>
<dbReference type="AlphaFoldDB" id="W6ZJZ0"/>
<evidence type="ECO:0000256" key="1">
    <source>
        <dbReference type="ARBA" id="ARBA00004123"/>
    </source>
</evidence>
<sequence>EVSPNNRAGCQVKACKDEGKKITKGEFRFAVQVTIHEHVSWQYRHWGCVTPKQIENLNETCGGDTDMVDGYDELPEEFQEKVKFALEHNHIPDED</sequence>
<evidence type="ECO:0000256" key="5">
    <source>
        <dbReference type="ARBA" id="ARBA00023242"/>
    </source>
</evidence>
<dbReference type="GO" id="GO:0008270">
    <property type="term" value="F:zinc ion binding"/>
    <property type="evidence" value="ECO:0007669"/>
    <property type="project" value="UniProtKB-KW"/>
</dbReference>
<evidence type="ECO:0000256" key="2">
    <source>
        <dbReference type="ARBA" id="ARBA00022723"/>
    </source>
</evidence>
<dbReference type="InterPro" id="IPR036957">
    <property type="entry name" value="Znf_PARP_sf"/>
</dbReference>
<dbReference type="SMART" id="SM01336">
    <property type="entry name" value="zf-PARP"/>
    <property type="match status" value="1"/>
</dbReference>
<evidence type="ECO:0000256" key="4">
    <source>
        <dbReference type="ARBA" id="ARBA00022833"/>
    </source>
</evidence>
<dbReference type="SUPFAM" id="SSF57716">
    <property type="entry name" value="Glucocorticoid receptor-like (DNA-binding domain)"/>
    <property type="match status" value="1"/>
</dbReference>
<evidence type="ECO:0000256" key="3">
    <source>
        <dbReference type="ARBA" id="ARBA00022771"/>
    </source>
</evidence>
<dbReference type="Pfam" id="PF00645">
    <property type="entry name" value="zf-PARP"/>
    <property type="match status" value="1"/>
</dbReference>
<evidence type="ECO:0000313" key="8">
    <source>
        <dbReference type="Proteomes" id="UP000054032"/>
    </source>
</evidence>
<dbReference type="Gene3D" id="3.30.1740.10">
    <property type="entry name" value="Zinc finger, PARP-type"/>
    <property type="match status" value="1"/>
</dbReference>
<keyword evidence="8" id="KW-1185">Reference proteome</keyword>